<gene>
    <name evidence="2" type="ORF">IE81DRAFT_148063</name>
</gene>
<dbReference type="EMBL" id="KZ819385">
    <property type="protein sequence ID" value="PWN41943.1"/>
    <property type="molecule type" value="Genomic_DNA"/>
</dbReference>
<dbReference type="GeneID" id="37032285"/>
<name>A0A316VZS4_9BASI</name>
<protein>
    <submittedName>
        <fullName evidence="2">Uncharacterized protein</fullName>
    </submittedName>
</protein>
<evidence type="ECO:0000313" key="2">
    <source>
        <dbReference type="EMBL" id="PWN41943.1"/>
    </source>
</evidence>
<evidence type="ECO:0000313" key="3">
    <source>
        <dbReference type="Proteomes" id="UP000245783"/>
    </source>
</evidence>
<dbReference type="AlphaFoldDB" id="A0A316VZS4"/>
<dbReference type="OrthoDB" id="10446117at2759"/>
<dbReference type="Proteomes" id="UP000245783">
    <property type="component" value="Unassembled WGS sequence"/>
</dbReference>
<feature type="region of interest" description="Disordered" evidence="1">
    <location>
        <begin position="1"/>
        <end position="27"/>
    </location>
</feature>
<accession>A0A316VZS4</accession>
<keyword evidence="3" id="KW-1185">Reference proteome</keyword>
<sequence>MVQATLAEAKGAPKAVGDGSMEAKPASSMEIQAAMQQLSQISALLSSPGALEAAAAANGAPPPPPSDRPTRGLMHALPSLLAPLAALPPADAQSIAVPMPMGVPMVGAPNDFPPVIRLPARQAALLARRAEFNPTDALGRAAEMTRIASTPEAQAAFELVERLDKQRTKEQKIKDILDGRKRRAELKRKQVEERPS</sequence>
<proteinExistence type="predicted"/>
<reference evidence="2 3" key="1">
    <citation type="journal article" date="2018" name="Mol. Biol. Evol.">
        <title>Broad Genomic Sampling Reveals a Smut Pathogenic Ancestry of the Fungal Clade Ustilaginomycotina.</title>
        <authorList>
            <person name="Kijpornyongpan T."/>
            <person name="Mondo S.J."/>
            <person name="Barry K."/>
            <person name="Sandor L."/>
            <person name="Lee J."/>
            <person name="Lipzen A."/>
            <person name="Pangilinan J."/>
            <person name="LaButti K."/>
            <person name="Hainaut M."/>
            <person name="Henrissat B."/>
            <person name="Grigoriev I.V."/>
            <person name="Spatafora J.W."/>
            <person name="Aime M.C."/>
        </authorList>
    </citation>
    <scope>NUCLEOTIDE SEQUENCE [LARGE SCALE GENOMIC DNA]</scope>
    <source>
        <strain evidence="2 3">MCA 4658</strain>
    </source>
</reference>
<dbReference type="RefSeq" id="XP_025369103.1">
    <property type="nucleotide sequence ID" value="XM_025510415.1"/>
</dbReference>
<dbReference type="InParanoid" id="A0A316VZS4"/>
<evidence type="ECO:0000256" key="1">
    <source>
        <dbReference type="SAM" id="MobiDB-lite"/>
    </source>
</evidence>
<organism evidence="2 3">
    <name type="scientific">Ceraceosorus guamensis</name>
    <dbReference type="NCBI Taxonomy" id="1522189"/>
    <lineage>
        <taxon>Eukaryota</taxon>
        <taxon>Fungi</taxon>
        <taxon>Dikarya</taxon>
        <taxon>Basidiomycota</taxon>
        <taxon>Ustilaginomycotina</taxon>
        <taxon>Exobasidiomycetes</taxon>
        <taxon>Ceraceosorales</taxon>
        <taxon>Ceraceosoraceae</taxon>
        <taxon>Ceraceosorus</taxon>
    </lineage>
</organism>